<dbReference type="InterPro" id="IPR022742">
    <property type="entry name" value="Hydrolase_4"/>
</dbReference>
<gene>
    <name evidence="2" type="ordered locus">Alvin_1808</name>
</gene>
<dbReference type="InterPro" id="IPR029058">
    <property type="entry name" value="AB_hydrolase_fold"/>
</dbReference>
<dbReference type="SUPFAM" id="SSF53474">
    <property type="entry name" value="alpha/beta-Hydrolases"/>
    <property type="match status" value="1"/>
</dbReference>
<dbReference type="STRING" id="572477.Alvin_1808"/>
<dbReference type="Proteomes" id="UP000001441">
    <property type="component" value="Chromosome"/>
</dbReference>
<dbReference type="eggNOG" id="COG1073">
    <property type="taxonomic scope" value="Bacteria"/>
</dbReference>
<dbReference type="Gene3D" id="3.40.50.1820">
    <property type="entry name" value="alpha/beta hydrolase"/>
    <property type="match status" value="1"/>
</dbReference>
<evidence type="ECO:0000259" key="1">
    <source>
        <dbReference type="Pfam" id="PF12146"/>
    </source>
</evidence>
<dbReference type="EMBL" id="CP001896">
    <property type="protein sequence ID" value="ADC62734.1"/>
    <property type="molecule type" value="Genomic_DNA"/>
</dbReference>
<evidence type="ECO:0000313" key="2">
    <source>
        <dbReference type="EMBL" id="ADC62734.1"/>
    </source>
</evidence>
<dbReference type="PANTHER" id="PTHR43265:SF1">
    <property type="entry name" value="ESTERASE ESTD"/>
    <property type="match status" value="1"/>
</dbReference>
<name>D3RU75_ALLVD</name>
<reference evidence="2 3" key="1">
    <citation type="journal article" date="2011" name="Stand. Genomic Sci.">
        <title>Complete genome sequence of Allochromatium vinosum DSM 180(T).</title>
        <authorList>
            <person name="Weissgerber T."/>
            <person name="Zigann R."/>
            <person name="Bruce D."/>
            <person name="Chang Y.J."/>
            <person name="Detter J.C."/>
            <person name="Han C."/>
            <person name="Hauser L."/>
            <person name="Jeffries C.D."/>
            <person name="Land M."/>
            <person name="Munk A.C."/>
            <person name="Tapia R."/>
            <person name="Dahl C."/>
        </authorList>
    </citation>
    <scope>NUCLEOTIDE SEQUENCE [LARGE SCALE GENOMIC DNA]</scope>
    <source>
        <strain evidence="3">ATCC 17899 / DSM 180 / NBRC 103801 / NCIMB 10441 / D</strain>
    </source>
</reference>
<dbReference type="RefSeq" id="WP_012971008.1">
    <property type="nucleotide sequence ID" value="NC_013851.1"/>
</dbReference>
<dbReference type="GO" id="GO:0052689">
    <property type="term" value="F:carboxylic ester hydrolase activity"/>
    <property type="evidence" value="ECO:0007669"/>
    <property type="project" value="TreeGrafter"/>
</dbReference>
<dbReference type="InterPro" id="IPR053145">
    <property type="entry name" value="AB_hydrolase_Est10"/>
</dbReference>
<sequence>MAAAVSYSESAVVFQCDGLRLIGVITRPLGHPRTTGVLILVGGPQYRAGSHRQFTLLARDLAGHGITSLRFDARGMGDSEGDPQCFDALDDDIEAAMNSLCTHEPRLRSIVIWGLCDAASAALIYGHRDSRVSGLVLLNPWVHTEASTARARLKHYYLRRLVNLSFWRKLFSGHFRVSESLEDLGQSLRATFRPRQCAVKRFDRDHLAIGPDSASSIDQTHPLTANFIERMHEGLYRFTGEILCILSENDLIASEFDALINKDRGWRKTYRSKHIAQHIIPLANHTFSSHKWREAVSKFTIEFIEHQ</sequence>
<protein>
    <submittedName>
        <fullName evidence="2">Hydrolase-like 1, exosortase system type 1 associated</fullName>
    </submittedName>
</protein>
<dbReference type="PANTHER" id="PTHR43265">
    <property type="entry name" value="ESTERASE ESTD"/>
    <property type="match status" value="1"/>
</dbReference>
<proteinExistence type="predicted"/>
<accession>D3RU75</accession>
<feature type="domain" description="Serine aminopeptidase S33" evidence="1">
    <location>
        <begin position="52"/>
        <end position="254"/>
    </location>
</feature>
<dbReference type="HOGENOM" id="CLU_075730_0_0_6"/>
<dbReference type="Pfam" id="PF12146">
    <property type="entry name" value="Hydrolase_4"/>
    <property type="match status" value="1"/>
</dbReference>
<evidence type="ECO:0000313" key="3">
    <source>
        <dbReference type="Proteomes" id="UP000001441"/>
    </source>
</evidence>
<dbReference type="NCBIfam" id="TIGR03100">
    <property type="entry name" value="hydr1_PEP"/>
    <property type="match status" value="1"/>
</dbReference>
<dbReference type="InterPro" id="IPR017531">
    <property type="entry name" value="Hydrolase-1_PEP"/>
</dbReference>
<keyword evidence="2" id="KW-0378">Hydrolase</keyword>
<organism evidence="2 3">
    <name type="scientific">Allochromatium vinosum (strain ATCC 17899 / DSM 180 / NBRC 103801 / NCIMB 10441 / D)</name>
    <name type="common">Chromatium vinosum</name>
    <dbReference type="NCBI Taxonomy" id="572477"/>
    <lineage>
        <taxon>Bacteria</taxon>
        <taxon>Pseudomonadati</taxon>
        <taxon>Pseudomonadota</taxon>
        <taxon>Gammaproteobacteria</taxon>
        <taxon>Chromatiales</taxon>
        <taxon>Chromatiaceae</taxon>
        <taxon>Allochromatium</taxon>
    </lineage>
</organism>
<dbReference type="KEGG" id="alv:Alvin_1808"/>
<dbReference type="ESTHER" id="allvd-d3ru75">
    <property type="family name" value="Hydrolase-1_PEP"/>
</dbReference>
<keyword evidence="3" id="KW-1185">Reference proteome</keyword>
<dbReference type="AlphaFoldDB" id="D3RU75"/>